<reference evidence="2 4" key="1">
    <citation type="submission" date="2019-09" db="EMBL/GenBank/DDBJ databases">
        <title>Butyricimonas paravirosa DSM 105722 (=214-4 = JCM 18677 = CCUG 65563).</title>
        <authorList>
            <person name="Le Roy T."/>
            <person name="Cani P.D."/>
        </authorList>
    </citation>
    <scope>NUCLEOTIDE SEQUENCE [LARGE SCALE GENOMIC DNA]</scope>
    <source>
        <strain evidence="2 4">DSM 105722</strain>
    </source>
</reference>
<dbReference type="Proteomes" id="UP001302374">
    <property type="component" value="Chromosome"/>
</dbReference>
<sequence length="194" mass="22986">MKNILLIILIFCNVSFIIINYKQKKNCENISTKLIIKYETLFNDYKGFIHKTYKYENVELNTNDSTSKILCSYIDKYGTLLIYRIPFPYCESCIMPTLKQLKEFTHENQIDNILIITSFLDIKAYNKFRQEIDTNKFNYLNISEIDLNINSKESEGSYTFILQQSMKPLSLFFNSKFNNQIFASYLNSIKNKLQ</sequence>
<name>A0A7X6BIL7_9BACT</name>
<protein>
    <recommendedName>
        <fullName evidence="5">Thioredoxin domain-containing protein</fullName>
    </recommendedName>
</protein>
<organism evidence="1 3">
    <name type="scientific">Butyricimonas paravirosa</name>
    <dbReference type="NCBI Taxonomy" id="1472417"/>
    <lineage>
        <taxon>Bacteria</taxon>
        <taxon>Pseudomonadati</taxon>
        <taxon>Bacteroidota</taxon>
        <taxon>Bacteroidia</taxon>
        <taxon>Bacteroidales</taxon>
        <taxon>Odoribacteraceae</taxon>
        <taxon>Butyricimonas</taxon>
    </lineage>
</organism>
<evidence type="ECO:0000313" key="3">
    <source>
        <dbReference type="Proteomes" id="UP000576368"/>
    </source>
</evidence>
<dbReference type="GeneID" id="86894080"/>
<dbReference type="EMBL" id="JAATLI010000003">
    <property type="protein sequence ID" value="NJC17519.1"/>
    <property type="molecule type" value="Genomic_DNA"/>
</dbReference>
<dbReference type="EMBL" id="CP043839">
    <property type="protein sequence ID" value="WOF14809.1"/>
    <property type="molecule type" value="Genomic_DNA"/>
</dbReference>
<accession>A0A7X6BIL7</accession>
<evidence type="ECO:0000313" key="2">
    <source>
        <dbReference type="EMBL" id="WOF14809.1"/>
    </source>
</evidence>
<dbReference type="RefSeq" id="WP_118302647.1">
    <property type="nucleotide sequence ID" value="NZ_BMPA01000021.1"/>
</dbReference>
<proteinExistence type="predicted"/>
<evidence type="ECO:0000313" key="1">
    <source>
        <dbReference type="EMBL" id="NJC17519.1"/>
    </source>
</evidence>
<reference evidence="1 3" key="2">
    <citation type="submission" date="2020-03" db="EMBL/GenBank/DDBJ databases">
        <title>Genomic Encyclopedia of Type Strains, Phase IV (KMG-IV): sequencing the most valuable type-strain genomes for metagenomic binning, comparative biology and taxonomic classification.</title>
        <authorList>
            <person name="Goeker M."/>
        </authorList>
    </citation>
    <scope>NUCLEOTIDE SEQUENCE [LARGE SCALE GENOMIC DNA]</scope>
    <source>
        <strain evidence="1 3">DSM 105722</strain>
    </source>
</reference>
<evidence type="ECO:0000313" key="4">
    <source>
        <dbReference type="Proteomes" id="UP001302374"/>
    </source>
</evidence>
<keyword evidence="4" id="KW-1185">Reference proteome</keyword>
<dbReference type="AlphaFoldDB" id="A0A7X6BIL7"/>
<dbReference type="Proteomes" id="UP000576368">
    <property type="component" value="Unassembled WGS sequence"/>
</dbReference>
<gene>
    <name evidence="2" type="ORF">F1644_22250</name>
    <name evidence="1" type="ORF">GGR15_001130</name>
</gene>
<evidence type="ECO:0008006" key="5">
    <source>
        <dbReference type="Google" id="ProtNLM"/>
    </source>
</evidence>